<reference evidence="1 2" key="1">
    <citation type="submission" date="2016-10" db="EMBL/GenBank/DDBJ databases">
        <authorList>
            <person name="de Groot N.N."/>
        </authorList>
    </citation>
    <scope>NUCLEOTIDE SEQUENCE [LARGE SCALE GENOMIC DNA]</scope>
    <source>
        <strain evidence="1 2">DSM 22489</strain>
    </source>
</reference>
<dbReference type="AlphaFoldDB" id="A0A1H6BQR0"/>
<evidence type="ECO:0000313" key="1">
    <source>
        <dbReference type="EMBL" id="SEG63033.1"/>
    </source>
</evidence>
<keyword evidence="2" id="KW-1185">Reference proteome</keyword>
<dbReference type="Proteomes" id="UP000236728">
    <property type="component" value="Unassembled WGS sequence"/>
</dbReference>
<sequence>MQMAVAGGLRNSRFSSFRSSTYRLLSAAAAILAAASFASGRSASAQAHATAERDARISVFGGFTGSFTDLDNGRNMSVTAGGDFSLMKLFGLTPSIEVRGTYPINDGQVVAVKDILGGIKLEKKVHFVRPYGDFLFGRGAMDYHDLTLNRDGTLYYYRSYSNVWAAGVGFDFLLSPSWALKLDGQMERFNSPITNSGDQWVKAGTIGVKYTIPFRGTRYGH</sequence>
<dbReference type="OrthoDB" id="120339at2"/>
<evidence type="ECO:0000313" key="2">
    <source>
        <dbReference type="Proteomes" id="UP000236728"/>
    </source>
</evidence>
<dbReference type="RefSeq" id="WP_103934771.1">
    <property type="nucleotide sequence ID" value="NZ_FNVA01000007.1"/>
</dbReference>
<gene>
    <name evidence="1" type="ORF">SAMN05421819_3939</name>
</gene>
<evidence type="ECO:0008006" key="3">
    <source>
        <dbReference type="Google" id="ProtNLM"/>
    </source>
</evidence>
<name>A0A1H6BQR0_9BACT</name>
<proteinExistence type="predicted"/>
<accession>A0A1H6BQR0</accession>
<protein>
    <recommendedName>
        <fullName evidence="3">Outer membrane protein beta-barrel domain-containing protein</fullName>
    </recommendedName>
</protein>
<organism evidence="1 2">
    <name type="scientific">Bryocella elongata</name>
    <dbReference type="NCBI Taxonomy" id="863522"/>
    <lineage>
        <taxon>Bacteria</taxon>
        <taxon>Pseudomonadati</taxon>
        <taxon>Acidobacteriota</taxon>
        <taxon>Terriglobia</taxon>
        <taxon>Terriglobales</taxon>
        <taxon>Acidobacteriaceae</taxon>
        <taxon>Bryocella</taxon>
    </lineage>
</organism>
<dbReference type="EMBL" id="FNVA01000007">
    <property type="protein sequence ID" value="SEG63033.1"/>
    <property type="molecule type" value="Genomic_DNA"/>
</dbReference>